<dbReference type="SFLD" id="SFLDS00019">
    <property type="entry name" value="Glutathione_Transferase_(cytos"/>
    <property type="match status" value="1"/>
</dbReference>
<name>A0ABS2BPX6_9NEIS</name>
<dbReference type="PANTHER" id="PTHR43968:SF6">
    <property type="entry name" value="GLUTATHIONE S-TRANSFERASE OMEGA"/>
    <property type="match status" value="1"/>
</dbReference>
<dbReference type="InterPro" id="IPR050983">
    <property type="entry name" value="GST_Omega/HSP26"/>
</dbReference>
<comment type="caution">
    <text evidence="2">The sequence shown here is derived from an EMBL/GenBank/DDBJ whole genome shotgun (WGS) entry which is preliminary data.</text>
</comment>
<evidence type="ECO:0000259" key="1">
    <source>
        <dbReference type="PROSITE" id="PS50404"/>
    </source>
</evidence>
<proteinExistence type="predicted"/>
<keyword evidence="3" id="KW-1185">Reference proteome</keyword>
<evidence type="ECO:0000313" key="2">
    <source>
        <dbReference type="EMBL" id="MBM3117485.1"/>
    </source>
</evidence>
<protein>
    <submittedName>
        <fullName evidence="2">Glutathione S-transferase</fullName>
    </submittedName>
</protein>
<dbReference type="PROSITE" id="PS50404">
    <property type="entry name" value="GST_NTER"/>
    <property type="match status" value="1"/>
</dbReference>
<gene>
    <name evidence="2" type="ORF">JMJ54_16740</name>
</gene>
<dbReference type="InterPro" id="IPR036282">
    <property type="entry name" value="Glutathione-S-Trfase_C_sf"/>
</dbReference>
<dbReference type="InterPro" id="IPR036249">
    <property type="entry name" value="Thioredoxin-like_sf"/>
</dbReference>
<feature type="domain" description="GST N-terminal" evidence="1">
    <location>
        <begin position="1"/>
        <end position="80"/>
    </location>
</feature>
<dbReference type="PANTHER" id="PTHR43968">
    <property type="match status" value="1"/>
</dbReference>
<dbReference type="EMBL" id="JAESND010000010">
    <property type="protein sequence ID" value="MBM3117485.1"/>
    <property type="molecule type" value="Genomic_DNA"/>
</dbReference>
<dbReference type="CDD" id="cd03196">
    <property type="entry name" value="GST_C_5"/>
    <property type="match status" value="1"/>
</dbReference>
<reference evidence="2 3" key="1">
    <citation type="submission" date="2021-01" db="EMBL/GenBank/DDBJ databases">
        <title>Draft Genome Sequence and Polyhydroxyalkanoate Biosynthetic Potential of Jeongeupia naejangsanensis Type Strain DSM 24253.</title>
        <authorList>
            <person name="Turrini P."/>
            <person name="Artuso I."/>
            <person name="Lugli G.A."/>
            <person name="Frangipani E."/>
            <person name="Ventura M."/>
            <person name="Visca P."/>
        </authorList>
    </citation>
    <scope>NUCLEOTIDE SEQUENCE [LARGE SCALE GENOMIC DNA]</scope>
    <source>
        <strain evidence="2 3">DSM 24253</strain>
    </source>
</reference>
<sequence length="196" mass="22143">MKPLLYTFRRCPYAMRARLAIAASGVDVEQHEVVLRDKPAGLLAASPKGTVPVLCLPDGRVIEQSLDIMLWALATRDPQRWLADRAGALALIADNDDGFKRDLDHYKYAERFPEHPASHYRQRGERFLARLEAMLAQQAHLGGMQPGLADAALFPFVRQFAHVDKAWFYAAPYPRLIAWLDDWLASPLFATVMQKT</sequence>
<dbReference type="RefSeq" id="WP_203539701.1">
    <property type="nucleotide sequence ID" value="NZ_JAESND010000010.1"/>
</dbReference>
<dbReference type="Pfam" id="PF13417">
    <property type="entry name" value="GST_N_3"/>
    <property type="match status" value="1"/>
</dbReference>
<dbReference type="Proteomes" id="UP000809431">
    <property type="component" value="Unassembled WGS sequence"/>
</dbReference>
<organism evidence="2 3">
    <name type="scientific">Jeongeupia naejangsanensis</name>
    <dbReference type="NCBI Taxonomy" id="613195"/>
    <lineage>
        <taxon>Bacteria</taxon>
        <taxon>Pseudomonadati</taxon>
        <taxon>Pseudomonadota</taxon>
        <taxon>Betaproteobacteria</taxon>
        <taxon>Neisseriales</taxon>
        <taxon>Chitinibacteraceae</taxon>
        <taxon>Jeongeupia</taxon>
    </lineage>
</organism>
<accession>A0ABS2BPX6</accession>
<dbReference type="InterPro" id="IPR004045">
    <property type="entry name" value="Glutathione_S-Trfase_N"/>
</dbReference>
<dbReference type="Pfam" id="PF13410">
    <property type="entry name" value="GST_C_2"/>
    <property type="match status" value="1"/>
</dbReference>
<evidence type="ECO:0000313" key="3">
    <source>
        <dbReference type="Proteomes" id="UP000809431"/>
    </source>
</evidence>
<dbReference type="SUPFAM" id="SSF47616">
    <property type="entry name" value="GST C-terminal domain-like"/>
    <property type="match status" value="1"/>
</dbReference>
<dbReference type="InterPro" id="IPR040079">
    <property type="entry name" value="Glutathione_S-Trfase"/>
</dbReference>
<dbReference type="SUPFAM" id="SSF52833">
    <property type="entry name" value="Thioredoxin-like"/>
    <property type="match status" value="1"/>
</dbReference>
<dbReference type="Gene3D" id="3.40.30.10">
    <property type="entry name" value="Glutaredoxin"/>
    <property type="match status" value="1"/>
</dbReference>
<dbReference type="Gene3D" id="1.20.1050.10">
    <property type="match status" value="1"/>
</dbReference>